<dbReference type="Proteomes" id="UP000183413">
    <property type="component" value="Unassembled WGS sequence"/>
</dbReference>
<evidence type="ECO:0000313" key="3">
    <source>
        <dbReference type="Proteomes" id="UP000183413"/>
    </source>
</evidence>
<name>A0A1I5G4P0_9ACTN</name>
<dbReference type="AlphaFoldDB" id="A0A1I5G4P0"/>
<accession>A0A1I5G4P0</accession>
<keyword evidence="3" id="KW-1185">Reference proteome</keyword>
<gene>
    <name evidence="2" type="ORF">SAMN04489713_10535</name>
</gene>
<evidence type="ECO:0000256" key="1">
    <source>
        <dbReference type="SAM" id="Phobius"/>
    </source>
</evidence>
<dbReference type="InParanoid" id="A0A1I5G4P0"/>
<feature type="transmembrane region" description="Helical" evidence="1">
    <location>
        <begin position="17"/>
        <end position="41"/>
    </location>
</feature>
<keyword evidence="1" id="KW-0812">Transmembrane</keyword>
<evidence type="ECO:0000313" key="2">
    <source>
        <dbReference type="EMBL" id="SFO31018.1"/>
    </source>
</evidence>
<keyword evidence="1" id="KW-1133">Transmembrane helix</keyword>
<keyword evidence="1" id="KW-0472">Membrane</keyword>
<dbReference type="RefSeq" id="WP_021594576.1">
    <property type="nucleotide sequence ID" value="NZ_CP083237.1"/>
</dbReference>
<dbReference type="EMBL" id="FOVH01000005">
    <property type="protein sequence ID" value="SFO31018.1"/>
    <property type="molecule type" value="Genomic_DNA"/>
</dbReference>
<protein>
    <submittedName>
        <fullName evidence="2">Uncharacterized protein</fullName>
    </submittedName>
</protein>
<reference evidence="2 3" key="1">
    <citation type="submission" date="2016-10" db="EMBL/GenBank/DDBJ databases">
        <authorList>
            <person name="de Groot N.N."/>
        </authorList>
    </citation>
    <scope>NUCLEOTIDE SEQUENCE [LARGE SCALE GENOMIC DNA]</scope>
    <source>
        <strain evidence="2 3">DSM 43067</strain>
    </source>
</reference>
<dbReference type="STRING" id="1993.SAMN04489713_10535"/>
<proteinExistence type="predicted"/>
<organism evidence="2 3">
    <name type="scientific">Actinomadura madurae</name>
    <dbReference type="NCBI Taxonomy" id="1993"/>
    <lineage>
        <taxon>Bacteria</taxon>
        <taxon>Bacillati</taxon>
        <taxon>Actinomycetota</taxon>
        <taxon>Actinomycetes</taxon>
        <taxon>Streptosporangiales</taxon>
        <taxon>Thermomonosporaceae</taxon>
        <taxon>Actinomadura</taxon>
    </lineage>
</organism>
<dbReference type="GeneID" id="99651794"/>
<sequence length="51" mass="5571">MPAAAVLADDPARLGDALFLAIGPAVIFVTLIAWILVVLMTSRKARRRRPR</sequence>